<dbReference type="Proteomes" id="UP001165641">
    <property type="component" value="Unassembled WGS sequence"/>
</dbReference>
<dbReference type="Pfam" id="PF22780">
    <property type="entry name" value="HI0933_like_1st"/>
    <property type="match status" value="1"/>
</dbReference>
<dbReference type="InterPro" id="IPR057661">
    <property type="entry name" value="RsdA/BaiN/AoA(So)_Rossmann"/>
</dbReference>
<gene>
    <name evidence="6" type="ORF">PAF17_15510</name>
</gene>
<dbReference type="RefSeq" id="WP_271890015.1">
    <property type="nucleotide sequence ID" value="NZ_JAQBIE010000022.1"/>
</dbReference>
<evidence type="ECO:0000259" key="5">
    <source>
        <dbReference type="Pfam" id="PF22780"/>
    </source>
</evidence>
<evidence type="ECO:0000256" key="2">
    <source>
        <dbReference type="ARBA" id="ARBA00022630"/>
    </source>
</evidence>
<feature type="domain" description="RsdA/BaiN/AoA(So)-like Rossmann fold-like" evidence="4">
    <location>
        <begin position="8"/>
        <end position="395"/>
    </location>
</feature>
<evidence type="ECO:0000259" key="4">
    <source>
        <dbReference type="Pfam" id="PF03486"/>
    </source>
</evidence>
<dbReference type="PANTHER" id="PTHR42887:SF1">
    <property type="entry name" value="BLR3961 PROTEIN"/>
    <property type="match status" value="1"/>
</dbReference>
<dbReference type="InterPro" id="IPR036188">
    <property type="entry name" value="FAD/NAD-bd_sf"/>
</dbReference>
<dbReference type="SUPFAM" id="SSF160996">
    <property type="entry name" value="HI0933 insert domain-like"/>
    <property type="match status" value="1"/>
</dbReference>
<dbReference type="EMBL" id="JAQBIE010000022">
    <property type="protein sequence ID" value="MDB6178900.1"/>
    <property type="molecule type" value="Genomic_DNA"/>
</dbReference>
<dbReference type="PANTHER" id="PTHR42887">
    <property type="entry name" value="OS12G0638800 PROTEIN"/>
    <property type="match status" value="1"/>
</dbReference>
<dbReference type="InterPro" id="IPR022460">
    <property type="entry name" value="Flavoprotein_PP4765"/>
</dbReference>
<comment type="caution">
    <text evidence="6">The sequence shown here is derived from an EMBL/GenBank/DDBJ whole genome shotgun (WGS) entry which is preliminary data.</text>
</comment>
<dbReference type="NCBIfam" id="TIGR03862">
    <property type="entry name" value="flavo_PP4765"/>
    <property type="match status" value="1"/>
</dbReference>
<reference evidence="6" key="1">
    <citation type="submission" date="2022-12" db="EMBL/GenBank/DDBJ databases">
        <title>Paracoccus onchidii sp. nov., isolated from a marine invertebrate from the South China Sea.</title>
        <authorList>
            <person name="Xu S."/>
            <person name="Liu Z."/>
            <person name="Xu Y."/>
        </authorList>
    </citation>
    <scope>NUCLEOTIDE SEQUENCE</scope>
    <source>
        <strain evidence="6">Z330</strain>
    </source>
</reference>
<keyword evidence="7" id="KW-1185">Reference proteome</keyword>
<dbReference type="InterPro" id="IPR055178">
    <property type="entry name" value="RsdA/BaiN/AoA(So)-like_dom"/>
</dbReference>
<evidence type="ECO:0000256" key="3">
    <source>
        <dbReference type="ARBA" id="ARBA00022827"/>
    </source>
</evidence>
<sequence length="407" mass="43457">MTRSGYALVIGGGPAGLMAAETLTQAGHRVIVAEAMPTPARKFLMAGKSGLNLTKDQPLEDFIRCFQIGTGRSAPADLREYLDPDLGGLGPKEVVAWAEGLGVPLFVGSTGRVFPTVMKASTLLRAWLRRLGEQGAQLQSGWRWTGLDGGFEFDTPSGRQLLHPDVTVLALGGASWPRLGSDGGWVSILAEKGVSLAPFQPANMGFRVTWSKPMARHFGKAVKGVAIHCRGQVGRGEWVLSRDGVEGGGIYEMSARMRDGSKAFLDLMPDLTESEVVRRFAKPRGKLSIGNWLRRVLGDPVKVALLLEWGRPLPDPAQASAWADLARKLPMRHDGPGPLCDAISSAGGIRFEAVTPDLELCALPGVYVAGEMLDWEAPTGGYLLTACLAMGRRAGLGAAQRMLGAHD</sequence>
<proteinExistence type="predicted"/>
<dbReference type="InterPro" id="IPR004792">
    <property type="entry name" value="BaiN-like"/>
</dbReference>
<name>A0ABT4ZHR4_9RHOB</name>
<keyword evidence="2" id="KW-0285">Flavoprotein</keyword>
<dbReference type="Gene3D" id="2.40.30.10">
    <property type="entry name" value="Translation factors"/>
    <property type="match status" value="1"/>
</dbReference>
<organism evidence="6 7">
    <name type="scientific">Paracoccus onchidii</name>
    <dbReference type="NCBI Taxonomy" id="3017813"/>
    <lineage>
        <taxon>Bacteria</taxon>
        <taxon>Pseudomonadati</taxon>
        <taxon>Pseudomonadota</taxon>
        <taxon>Alphaproteobacteria</taxon>
        <taxon>Rhodobacterales</taxon>
        <taxon>Paracoccaceae</taxon>
        <taxon>Paracoccus</taxon>
    </lineage>
</organism>
<keyword evidence="3" id="KW-0274">FAD</keyword>
<dbReference type="Gene3D" id="1.10.8.260">
    <property type="entry name" value="HI0933 insert domain-like"/>
    <property type="match status" value="1"/>
</dbReference>
<comment type="cofactor">
    <cofactor evidence="1">
        <name>FAD</name>
        <dbReference type="ChEBI" id="CHEBI:57692"/>
    </cofactor>
</comment>
<dbReference type="InterPro" id="IPR023166">
    <property type="entry name" value="BaiN-like_dom_sf"/>
</dbReference>
<feature type="domain" description="RsdA/BaiN/AoA(So)-like insert" evidence="5">
    <location>
        <begin position="200"/>
        <end position="297"/>
    </location>
</feature>
<evidence type="ECO:0000313" key="7">
    <source>
        <dbReference type="Proteomes" id="UP001165641"/>
    </source>
</evidence>
<dbReference type="Gene3D" id="3.50.50.60">
    <property type="entry name" value="FAD/NAD(P)-binding domain"/>
    <property type="match status" value="1"/>
</dbReference>
<dbReference type="NCBIfam" id="TIGR00275">
    <property type="entry name" value="aminoacetone oxidase family FAD-binding enzyme"/>
    <property type="match status" value="1"/>
</dbReference>
<protein>
    <submittedName>
        <fullName evidence="6">TIGR03862 family flavoprotein</fullName>
    </submittedName>
</protein>
<evidence type="ECO:0000313" key="6">
    <source>
        <dbReference type="EMBL" id="MDB6178900.1"/>
    </source>
</evidence>
<evidence type="ECO:0000256" key="1">
    <source>
        <dbReference type="ARBA" id="ARBA00001974"/>
    </source>
</evidence>
<dbReference type="SUPFAM" id="SSF51905">
    <property type="entry name" value="FAD/NAD(P)-binding domain"/>
    <property type="match status" value="1"/>
</dbReference>
<accession>A0ABT4ZHR4</accession>
<dbReference type="Pfam" id="PF03486">
    <property type="entry name" value="HI0933_like"/>
    <property type="match status" value="1"/>
</dbReference>